<protein>
    <submittedName>
        <fullName evidence="2">Uncharacterized protein</fullName>
    </submittedName>
</protein>
<accession>A0A2M9D295</accession>
<proteinExistence type="predicted"/>
<keyword evidence="3" id="KW-1185">Reference proteome</keyword>
<name>A0A2M9D295_9MICO</name>
<reference evidence="2 3" key="1">
    <citation type="submission" date="2017-11" db="EMBL/GenBank/DDBJ databases">
        <title>Genomic Encyclopedia of Archaeal and Bacterial Type Strains, Phase II (KMG-II): From Individual Species to Whole Genera.</title>
        <authorList>
            <person name="Goeker M."/>
        </authorList>
    </citation>
    <scope>NUCLEOTIDE SEQUENCE [LARGE SCALE GENOMIC DNA]</scope>
    <source>
        <strain evidence="2 3">DSM 16400</strain>
    </source>
</reference>
<feature type="transmembrane region" description="Helical" evidence="1">
    <location>
        <begin position="163"/>
        <end position="188"/>
    </location>
</feature>
<gene>
    <name evidence="2" type="ORF">CLV85_1871</name>
</gene>
<keyword evidence="1" id="KW-1133">Transmembrane helix</keyword>
<comment type="caution">
    <text evidence="2">The sequence shown here is derived from an EMBL/GenBank/DDBJ whole genome shotgun (WGS) entry which is preliminary data.</text>
</comment>
<organism evidence="2 3">
    <name type="scientific">Salinibacterium amurskyense</name>
    <dbReference type="NCBI Taxonomy" id="205941"/>
    <lineage>
        <taxon>Bacteria</taxon>
        <taxon>Bacillati</taxon>
        <taxon>Actinomycetota</taxon>
        <taxon>Actinomycetes</taxon>
        <taxon>Micrococcales</taxon>
        <taxon>Microbacteriaceae</taxon>
        <taxon>Salinibacterium</taxon>
    </lineage>
</organism>
<dbReference type="Proteomes" id="UP000231742">
    <property type="component" value="Unassembled WGS sequence"/>
</dbReference>
<keyword evidence="1" id="KW-0812">Transmembrane</keyword>
<feature type="transmembrane region" description="Helical" evidence="1">
    <location>
        <begin position="86"/>
        <end position="111"/>
    </location>
</feature>
<evidence type="ECO:0000313" key="3">
    <source>
        <dbReference type="Proteomes" id="UP000231742"/>
    </source>
</evidence>
<sequence>MPWSGVIPRGMAPFLFRAGRTPPARSTPIRGLALAQLVSNAQLVRINSFVDARPVQIGYVVGAGLFAAVAVYFPDDFRVTLWMLGALLLLFLGPLALAIVLTLGVALYAAALFLGDAGPLLVVVIAVALAVVNVLIVRRWRRRAAIDVAGLDHLTPQQMRQQVLGFIVFAYAGCAFIVLCYVAGFAAIDGLSSGSHSWWIAEISQHTLSSDFLAFSTIVIWLNALGVALVGLTAWAWCGWKRTPLLRWAIVDFAVMLASIASISLARALWSVN</sequence>
<evidence type="ECO:0000313" key="2">
    <source>
        <dbReference type="EMBL" id="PJJ78304.1"/>
    </source>
</evidence>
<keyword evidence="1" id="KW-0472">Membrane</keyword>
<dbReference type="AlphaFoldDB" id="A0A2M9D295"/>
<dbReference type="EMBL" id="PGFH01000002">
    <property type="protein sequence ID" value="PJJ78304.1"/>
    <property type="molecule type" value="Genomic_DNA"/>
</dbReference>
<feature type="transmembrane region" description="Helical" evidence="1">
    <location>
        <begin position="57"/>
        <end position="74"/>
    </location>
</feature>
<feature type="transmembrane region" description="Helical" evidence="1">
    <location>
        <begin position="249"/>
        <end position="270"/>
    </location>
</feature>
<evidence type="ECO:0000256" key="1">
    <source>
        <dbReference type="SAM" id="Phobius"/>
    </source>
</evidence>
<feature type="transmembrane region" description="Helical" evidence="1">
    <location>
        <begin position="212"/>
        <end position="237"/>
    </location>
</feature>
<feature type="transmembrane region" description="Helical" evidence="1">
    <location>
        <begin position="117"/>
        <end position="137"/>
    </location>
</feature>